<dbReference type="SUPFAM" id="SSF53271">
    <property type="entry name" value="PRTase-like"/>
    <property type="match status" value="1"/>
</dbReference>
<dbReference type="OrthoDB" id="9779910at2"/>
<evidence type="ECO:0000256" key="1">
    <source>
        <dbReference type="ARBA" id="ARBA00008007"/>
    </source>
</evidence>
<evidence type="ECO:0000313" key="5">
    <source>
        <dbReference type="Proteomes" id="UP000321440"/>
    </source>
</evidence>
<gene>
    <name evidence="4" type="primary">comFC</name>
    <name evidence="4" type="ORF">AHA02nite_29340</name>
</gene>
<name>A0A511W9X5_9BACI</name>
<dbReference type="Pfam" id="PF00156">
    <property type="entry name" value="Pribosyltran"/>
    <property type="match status" value="1"/>
</dbReference>
<dbReference type="Proteomes" id="UP000321440">
    <property type="component" value="Unassembled WGS sequence"/>
</dbReference>
<keyword evidence="5" id="KW-1185">Reference proteome</keyword>
<comment type="caution">
    <text evidence="4">The sequence shown here is derived from an EMBL/GenBank/DDBJ whole genome shotgun (WGS) entry which is preliminary data.</text>
</comment>
<dbReference type="CDD" id="cd06223">
    <property type="entry name" value="PRTases_typeI"/>
    <property type="match status" value="1"/>
</dbReference>
<dbReference type="InterPro" id="IPR051910">
    <property type="entry name" value="ComF/GntX_DNA_util-trans"/>
</dbReference>
<organism evidence="4 5">
    <name type="scientific">Alkalibacillus haloalkaliphilus</name>
    <dbReference type="NCBI Taxonomy" id="94136"/>
    <lineage>
        <taxon>Bacteria</taxon>
        <taxon>Bacillati</taxon>
        <taxon>Bacillota</taxon>
        <taxon>Bacilli</taxon>
        <taxon>Bacillales</taxon>
        <taxon>Bacillaceae</taxon>
        <taxon>Alkalibacillus</taxon>
    </lineage>
</organism>
<evidence type="ECO:0000313" key="4">
    <source>
        <dbReference type="EMBL" id="GEN47158.1"/>
    </source>
</evidence>
<reference evidence="4 5" key="1">
    <citation type="submission" date="2019-07" db="EMBL/GenBank/DDBJ databases">
        <title>Whole genome shotgun sequence of Alkalibacillus haloalkaliphilus NBRC 103110.</title>
        <authorList>
            <person name="Hosoyama A."/>
            <person name="Uohara A."/>
            <person name="Ohji S."/>
            <person name="Ichikawa N."/>
        </authorList>
    </citation>
    <scope>NUCLEOTIDE SEQUENCE [LARGE SCALE GENOMIC DNA]</scope>
    <source>
        <strain evidence="4 5">NBRC 103110</strain>
    </source>
</reference>
<dbReference type="Gene3D" id="3.40.50.2020">
    <property type="match status" value="1"/>
</dbReference>
<dbReference type="PANTHER" id="PTHR47505">
    <property type="entry name" value="DNA UTILIZATION PROTEIN YHGH"/>
    <property type="match status" value="1"/>
</dbReference>
<accession>A0A511W9X5</accession>
<proteinExistence type="inferred from homology"/>
<sequence length="223" mass="26203">MICYLCLKPIKEDTTWSNFLTPQYRTICDRCEDKLEQIPHPHCPKCMKPTTDQKCNDCLRWEQHFGQDPLERNVSIYTYNEYMKDLIARFKYRGDYEIINAWKKSVRTAFNEQFKNQNFSIVPIPLGEDRHSIRQFNQAEAIATLLTEPIHQILTRQDGQKQSKKSRRERVFSNNPFQITQKPPKSILLIDDIYTTGTTIRQAASLLKEKGAEQVESLTLIRS</sequence>
<comment type="similarity">
    <text evidence="1">Belongs to the ComF/GntX family.</text>
</comment>
<dbReference type="PANTHER" id="PTHR47505:SF1">
    <property type="entry name" value="DNA UTILIZATION PROTEIN YHGH"/>
    <property type="match status" value="1"/>
</dbReference>
<dbReference type="EMBL" id="BJYA01000026">
    <property type="protein sequence ID" value="GEN47158.1"/>
    <property type="molecule type" value="Genomic_DNA"/>
</dbReference>
<dbReference type="RefSeq" id="WP_146818597.1">
    <property type="nucleotide sequence ID" value="NZ_BJYA01000026.1"/>
</dbReference>
<protein>
    <submittedName>
        <fullName evidence="4">ComF operon protein 3</fullName>
    </submittedName>
</protein>
<feature type="region of interest" description="Disordered" evidence="2">
    <location>
        <begin position="156"/>
        <end position="178"/>
    </location>
</feature>
<dbReference type="AlphaFoldDB" id="A0A511W9X5"/>
<evidence type="ECO:0000256" key="2">
    <source>
        <dbReference type="SAM" id="MobiDB-lite"/>
    </source>
</evidence>
<dbReference type="InterPro" id="IPR029057">
    <property type="entry name" value="PRTase-like"/>
</dbReference>
<evidence type="ECO:0000259" key="3">
    <source>
        <dbReference type="Pfam" id="PF00156"/>
    </source>
</evidence>
<dbReference type="InterPro" id="IPR000836">
    <property type="entry name" value="PRTase_dom"/>
</dbReference>
<feature type="domain" description="Phosphoribosyltransferase" evidence="3">
    <location>
        <begin position="141"/>
        <end position="222"/>
    </location>
</feature>